<dbReference type="Proteomes" id="UP000179266">
    <property type="component" value="Unassembled WGS sequence"/>
</dbReference>
<keyword evidence="1" id="KW-1133">Transmembrane helix</keyword>
<feature type="transmembrane region" description="Helical" evidence="1">
    <location>
        <begin position="397"/>
        <end position="415"/>
    </location>
</feature>
<keyword evidence="1" id="KW-0472">Membrane</keyword>
<feature type="transmembrane region" description="Helical" evidence="1">
    <location>
        <begin position="124"/>
        <end position="148"/>
    </location>
</feature>
<feature type="transmembrane region" description="Helical" evidence="1">
    <location>
        <begin position="481"/>
        <end position="502"/>
    </location>
</feature>
<feature type="transmembrane region" description="Helical" evidence="1">
    <location>
        <begin position="185"/>
        <end position="205"/>
    </location>
</feature>
<protein>
    <submittedName>
        <fullName evidence="2">Uncharacterized protein</fullName>
    </submittedName>
</protein>
<feature type="transmembrane region" description="Helical" evidence="1">
    <location>
        <begin position="32"/>
        <end position="52"/>
    </location>
</feature>
<proteinExistence type="predicted"/>
<feature type="transmembrane region" description="Helical" evidence="1">
    <location>
        <begin position="427"/>
        <end position="445"/>
    </location>
</feature>
<comment type="caution">
    <text evidence="2">The sequence shown here is derived from an EMBL/GenBank/DDBJ whole genome shotgun (WGS) entry which is preliminary data.</text>
</comment>
<evidence type="ECO:0000313" key="2">
    <source>
        <dbReference type="EMBL" id="OGL47245.1"/>
    </source>
</evidence>
<name>A0A1F7S092_9BACT</name>
<keyword evidence="1" id="KW-0812">Transmembrane</keyword>
<sequence>MVTKNNKDSYKSNNSSIKSLIITKDLKEIKPILNYWLITIPIWAAWGFLIIVVAGDNYRFLSGPPISLPNTVLWIFASGIFINPLFHIIKTDYSEIFLKKEPVILIFLPVLFIISYLTQNPLELCYFTLFICIIYLYIRCVILFSIILPVNSQRGINSKNVGLGFILFFQLGFSFVPILQGMNNSYTYLISLISAILCFYLLYIFHISSSPERKTVQIVAICFISLPVISTIAHSEAYKEWIGCFLVCSAFLLLFRSDTLFKGSNTKWKTVLAFFPFVLSLFISLRHLPLIFLLILVLIIPQSRIKRKIKSHWLIYTVAGLTLLLWVFLGNISDYFKISCSVLFGIDGFYLSGSIWLLGLVGIWFSHNTWKSLIEIIFLNVLFFTACYAVSKYPTQLPIMYFLPFLIVSGMFIRIIPGDKNSPVLELFENIIGLITIIISSLYAASRFFNLTIYGKTFFGFQRHDLVIRFVQNLIFQNSGLFQPSLLIGTTILILVIFIVLVSYKRFYSPVVTGVRNTNTIFIYKPFFFLPLILFLVLSIFLFFFQDTPHNIITKPVLIDSREPCIKVYLTTIKDIKHLAMISYASHSVSCSQGTLLAEMCLEKNGKNLESYPIRAGEETAEWAAERPDIIKQIKHKPAVLWNQYLEIYDDTFYPRNIYIWEKNLDKPESPDMISVCINKNESEKNGFNLTIESLKVW</sequence>
<feature type="transmembrane region" description="Helical" evidence="1">
    <location>
        <begin position="101"/>
        <end position="118"/>
    </location>
</feature>
<feature type="transmembrane region" description="Helical" evidence="1">
    <location>
        <begin position="277"/>
        <end position="301"/>
    </location>
</feature>
<feature type="transmembrane region" description="Helical" evidence="1">
    <location>
        <begin position="349"/>
        <end position="366"/>
    </location>
</feature>
<feature type="transmembrane region" description="Helical" evidence="1">
    <location>
        <begin position="160"/>
        <end position="179"/>
    </location>
</feature>
<accession>A0A1F7S092</accession>
<feature type="transmembrane region" description="Helical" evidence="1">
    <location>
        <begin position="373"/>
        <end position="391"/>
    </location>
</feature>
<feature type="transmembrane region" description="Helical" evidence="1">
    <location>
        <begin position="313"/>
        <end position="329"/>
    </location>
</feature>
<evidence type="ECO:0000313" key="3">
    <source>
        <dbReference type="Proteomes" id="UP000179266"/>
    </source>
</evidence>
<gene>
    <name evidence="2" type="ORF">A2161_15670</name>
</gene>
<dbReference type="EMBL" id="MGDD01000090">
    <property type="protein sequence ID" value="OGL47245.1"/>
    <property type="molecule type" value="Genomic_DNA"/>
</dbReference>
<feature type="transmembrane region" description="Helical" evidence="1">
    <location>
        <begin position="522"/>
        <end position="545"/>
    </location>
</feature>
<reference evidence="2 3" key="1">
    <citation type="journal article" date="2016" name="Nat. Commun.">
        <title>Thousands of microbial genomes shed light on interconnected biogeochemical processes in an aquifer system.</title>
        <authorList>
            <person name="Anantharaman K."/>
            <person name="Brown C.T."/>
            <person name="Hug L.A."/>
            <person name="Sharon I."/>
            <person name="Castelle C.J."/>
            <person name="Probst A.J."/>
            <person name="Thomas B.C."/>
            <person name="Singh A."/>
            <person name="Wilkins M.J."/>
            <person name="Karaoz U."/>
            <person name="Brodie E.L."/>
            <person name="Williams K.H."/>
            <person name="Hubbard S.S."/>
            <person name="Banfield J.F."/>
        </authorList>
    </citation>
    <scope>NUCLEOTIDE SEQUENCE [LARGE SCALE GENOMIC DNA]</scope>
</reference>
<dbReference type="AlphaFoldDB" id="A0A1F7S092"/>
<evidence type="ECO:0000256" key="1">
    <source>
        <dbReference type="SAM" id="Phobius"/>
    </source>
</evidence>
<organism evidence="2 3">
    <name type="scientific">Candidatus Schekmanbacteria bacterium RBG_13_48_7</name>
    <dbReference type="NCBI Taxonomy" id="1817878"/>
    <lineage>
        <taxon>Bacteria</taxon>
        <taxon>Candidatus Schekmaniibacteriota</taxon>
    </lineage>
</organism>
<feature type="transmembrane region" description="Helical" evidence="1">
    <location>
        <begin position="72"/>
        <end position="89"/>
    </location>
</feature>